<dbReference type="InterPro" id="IPR012347">
    <property type="entry name" value="Ferritin-like"/>
</dbReference>
<keyword evidence="3" id="KW-1185">Reference proteome</keyword>
<dbReference type="Proteomes" id="UP000219215">
    <property type="component" value="Chromosome DPRO"/>
</dbReference>
<organism evidence="2 3">
    <name type="scientific">Pseudodesulfovibrio profundus</name>
    <dbReference type="NCBI Taxonomy" id="57320"/>
    <lineage>
        <taxon>Bacteria</taxon>
        <taxon>Pseudomonadati</taxon>
        <taxon>Thermodesulfobacteriota</taxon>
        <taxon>Desulfovibrionia</taxon>
        <taxon>Desulfovibrionales</taxon>
        <taxon>Desulfovibrionaceae</taxon>
    </lineage>
</organism>
<dbReference type="Gene3D" id="1.20.1260.10">
    <property type="match status" value="1"/>
</dbReference>
<evidence type="ECO:0000313" key="3">
    <source>
        <dbReference type="Proteomes" id="UP000219215"/>
    </source>
</evidence>
<dbReference type="InterPro" id="IPR036873">
    <property type="entry name" value="Rhodanese-like_dom_sf"/>
</dbReference>
<dbReference type="InterPro" id="IPR050229">
    <property type="entry name" value="GlpE_sulfurtransferase"/>
</dbReference>
<dbReference type="CDD" id="cd00158">
    <property type="entry name" value="RHOD"/>
    <property type="match status" value="1"/>
</dbReference>
<dbReference type="PANTHER" id="PTHR43031:SF1">
    <property type="entry name" value="PYRIDINE NUCLEOTIDE-DISULPHIDE OXIDOREDUCTASE"/>
    <property type="match status" value="1"/>
</dbReference>
<feature type="domain" description="Rhodanese" evidence="1">
    <location>
        <begin position="21"/>
        <end position="105"/>
    </location>
</feature>
<dbReference type="InterPro" id="IPR001763">
    <property type="entry name" value="Rhodanese-like_dom"/>
</dbReference>
<dbReference type="PANTHER" id="PTHR43031">
    <property type="entry name" value="FAD-DEPENDENT OXIDOREDUCTASE"/>
    <property type="match status" value="1"/>
</dbReference>
<gene>
    <name evidence="2" type="ORF">DPRO_1229</name>
</gene>
<dbReference type="PROSITE" id="PS00380">
    <property type="entry name" value="RHODANESE_1"/>
    <property type="match status" value="1"/>
</dbReference>
<dbReference type="CDD" id="cd01045">
    <property type="entry name" value="Ferritin_like_AB"/>
    <property type="match status" value="1"/>
</dbReference>
<accession>A0A2C8F7X5</accession>
<name>A0A2C8F7X5_9BACT</name>
<dbReference type="SMART" id="SM00450">
    <property type="entry name" value="RHOD"/>
    <property type="match status" value="1"/>
</dbReference>
<dbReference type="Gene3D" id="3.40.250.10">
    <property type="entry name" value="Rhodanese-like domain"/>
    <property type="match status" value="1"/>
</dbReference>
<dbReference type="AlphaFoldDB" id="A0A2C8F7X5"/>
<dbReference type="OrthoDB" id="285281at2"/>
<dbReference type="InterPro" id="IPR001307">
    <property type="entry name" value="Thiosulphate_STrfase_CS"/>
</dbReference>
<dbReference type="Pfam" id="PF00581">
    <property type="entry name" value="Rhodanese"/>
    <property type="match status" value="1"/>
</dbReference>
<dbReference type="InterPro" id="IPR009078">
    <property type="entry name" value="Ferritin-like_SF"/>
</dbReference>
<sequence length="277" mass="31288">MSSSVQMMNSDEARQFVNDNKPDSFTLLDVRQDWEYEEFHLPGARHIPLPELPDRMNEIESDKPVLVYCAVGGRSMAAASLLEGQDYPKVINLVDGAMGWNGDVAFGPMELGMIEFDGKETPVEMVLKSYAMEHALQQFYLDEKSKAQSKDRIELFDELAGFEDKHKDTLYTLYKRLVEGGAPREPFEEQALKTIGEAAEGGVVIQEFIDEYAGAFDTEEGVLQVAAMIEAQALDYYLRCAARAQDSKTKDILQLLAREERAHLKLLGRFMDKRSKD</sequence>
<protein>
    <submittedName>
        <fullName evidence="2">Sulfurtransferase</fullName>
    </submittedName>
</protein>
<reference evidence="3" key="1">
    <citation type="submission" date="2017-09" db="EMBL/GenBank/DDBJ databases">
        <authorList>
            <person name="Regsiter A."/>
            <person name="William W."/>
        </authorList>
    </citation>
    <scope>NUCLEOTIDE SEQUENCE [LARGE SCALE GENOMIC DNA]</scope>
    <source>
        <strain evidence="3">500-1</strain>
    </source>
</reference>
<dbReference type="PROSITE" id="PS50206">
    <property type="entry name" value="RHODANESE_3"/>
    <property type="match status" value="1"/>
</dbReference>
<dbReference type="SUPFAM" id="SSF47240">
    <property type="entry name" value="Ferritin-like"/>
    <property type="match status" value="1"/>
</dbReference>
<evidence type="ECO:0000259" key="1">
    <source>
        <dbReference type="PROSITE" id="PS50206"/>
    </source>
</evidence>
<dbReference type="GO" id="GO:0004792">
    <property type="term" value="F:thiosulfate-cyanide sulfurtransferase activity"/>
    <property type="evidence" value="ECO:0007669"/>
    <property type="project" value="InterPro"/>
</dbReference>
<keyword evidence="2" id="KW-0808">Transferase</keyword>
<evidence type="ECO:0000313" key="2">
    <source>
        <dbReference type="EMBL" id="SOB58116.1"/>
    </source>
</evidence>
<dbReference type="EMBL" id="LT907975">
    <property type="protein sequence ID" value="SOB58116.1"/>
    <property type="molecule type" value="Genomic_DNA"/>
</dbReference>
<proteinExistence type="predicted"/>
<dbReference type="SUPFAM" id="SSF52821">
    <property type="entry name" value="Rhodanese/Cell cycle control phosphatase"/>
    <property type="match status" value="1"/>
</dbReference>
<dbReference type="KEGG" id="pprf:DPRO_1229"/>